<accession>A0A1R1YNF2</accession>
<proteinExistence type="predicted"/>
<comment type="caution">
    <text evidence="2">The sequence shown here is derived from an EMBL/GenBank/DDBJ whole genome shotgun (WGS) entry which is preliminary data.</text>
</comment>
<dbReference type="EMBL" id="LSSM01000584">
    <property type="protein sequence ID" value="OMJ28447.1"/>
    <property type="molecule type" value="Genomic_DNA"/>
</dbReference>
<dbReference type="AlphaFoldDB" id="A0A1R1YNF2"/>
<evidence type="ECO:0000256" key="1">
    <source>
        <dbReference type="SAM" id="MobiDB-lite"/>
    </source>
</evidence>
<keyword evidence="3" id="KW-1185">Reference proteome</keyword>
<evidence type="ECO:0000313" key="3">
    <source>
        <dbReference type="Proteomes" id="UP000187429"/>
    </source>
</evidence>
<organism evidence="2 3">
    <name type="scientific">Smittium culicis</name>
    <dbReference type="NCBI Taxonomy" id="133412"/>
    <lineage>
        <taxon>Eukaryota</taxon>
        <taxon>Fungi</taxon>
        <taxon>Fungi incertae sedis</taxon>
        <taxon>Zoopagomycota</taxon>
        <taxon>Kickxellomycotina</taxon>
        <taxon>Harpellomycetes</taxon>
        <taxon>Harpellales</taxon>
        <taxon>Legeriomycetaceae</taxon>
        <taxon>Smittium</taxon>
    </lineage>
</organism>
<sequence length="179" mass="19995">MAENKSTPSSSEIFADSFNIKNDTPKIHAQSSQQQSSSGSAQNINEKTSRLEHSSISQKLKYKHSESKSVKNNTLNDYTKSRSNTRIRSRSRSYSRSPSRTGTDHALTRIQGRLSGGADTDHAHIQDLIKGRIGIGSILVRIRVHILLRDHRYPNQRVLGATIILKGSQVNTIFSKKIK</sequence>
<feature type="region of interest" description="Disordered" evidence="1">
    <location>
        <begin position="1"/>
        <end position="105"/>
    </location>
</feature>
<dbReference type="OrthoDB" id="5677798at2759"/>
<gene>
    <name evidence="2" type="ORF">AYI69_g2075</name>
</gene>
<feature type="compositionally biased region" description="Polar residues" evidence="1">
    <location>
        <begin position="1"/>
        <end position="12"/>
    </location>
</feature>
<feature type="compositionally biased region" description="Basic residues" evidence="1">
    <location>
        <begin position="83"/>
        <end position="93"/>
    </location>
</feature>
<evidence type="ECO:0000313" key="2">
    <source>
        <dbReference type="EMBL" id="OMJ28447.1"/>
    </source>
</evidence>
<dbReference type="Proteomes" id="UP000187429">
    <property type="component" value="Unassembled WGS sequence"/>
</dbReference>
<name>A0A1R1YNF2_9FUNG</name>
<protein>
    <submittedName>
        <fullName evidence="2">Uncharacterized protein</fullName>
    </submittedName>
</protein>
<feature type="compositionally biased region" description="Low complexity" evidence="1">
    <location>
        <begin position="29"/>
        <end position="42"/>
    </location>
</feature>
<reference evidence="3" key="1">
    <citation type="submission" date="2017-01" db="EMBL/GenBank/DDBJ databases">
        <authorList>
            <person name="Wang Y."/>
            <person name="White M."/>
            <person name="Kvist S."/>
            <person name="Moncalvo J.-M."/>
        </authorList>
    </citation>
    <scope>NUCLEOTIDE SEQUENCE [LARGE SCALE GENOMIC DNA]</scope>
    <source>
        <strain evidence="3">ID-206-W2</strain>
    </source>
</reference>